<evidence type="ECO:0000256" key="2">
    <source>
        <dbReference type="SAM" id="MobiDB-lite"/>
    </source>
</evidence>
<dbReference type="Proteomes" id="UP001159405">
    <property type="component" value="Unassembled WGS sequence"/>
</dbReference>
<feature type="domain" description="TNFR-Cys" evidence="4">
    <location>
        <begin position="96"/>
        <end position="138"/>
    </location>
</feature>
<proteinExistence type="predicted"/>
<keyword evidence="3" id="KW-0472">Membrane</keyword>
<organism evidence="5 6">
    <name type="scientific">Porites lobata</name>
    <dbReference type="NCBI Taxonomy" id="104759"/>
    <lineage>
        <taxon>Eukaryota</taxon>
        <taxon>Metazoa</taxon>
        <taxon>Cnidaria</taxon>
        <taxon>Anthozoa</taxon>
        <taxon>Hexacorallia</taxon>
        <taxon>Scleractinia</taxon>
        <taxon>Fungiina</taxon>
        <taxon>Poritidae</taxon>
        <taxon>Porites</taxon>
    </lineage>
</organism>
<feature type="compositionally biased region" description="Polar residues" evidence="2">
    <location>
        <begin position="454"/>
        <end position="472"/>
    </location>
</feature>
<feature type="region of interest" description="Disordered" evidence="2">
    <location>
        <begin position="1"/>
        <end position="23"/>
    </location>
</feature>
<name>A0ABN8NR71_9CNID</name>
<dbReference type="PROSITE" id="PS50050">
    <property type="entry name" value="TNFR_NGFR_2"/>
    <property type="match status" value="1"/>
</dbReference>
<keyword evidence="6" id="KW-1185">Reference proteome</keyword>
<protein>
    <recommendedName>
        <fullName evidence="4">TNFR-Cys domain-containing protein</fullName>
    </recommendedName>
</protein>
<accession>A0ABN8NR71</accession>
<comment type="caution">
    <text evidence="1">Lacks conserved residue(s) required for the propagation of feature annotation.</text>
</comment>
<feature type="compositionally biased region" description="Basic and acidic residues" evidence="2">
    <location>
        <begin position="401"/>
        <end position="413"/>
    </location>
</feature>
<comment type="caution">
    <text evidence="5">The sequence shown here is derived from an EMBL/GenBank/DDBJ whole genome shotgun (WGS) entry which is preliminary data.</text>
</comment>
<gene>
    <name evidence="5" type="ORF">PLOB_00023656</name>
</gene>
<keyword evidence="3" id="KW-0812">Transmembrane</keyword>
<dbReference type="PANTHER" id="PTHR46605">
    <property type="entry name" value="TUMOR NECROSIS FACTOR RECEPTOR"/>
    <property type="match status" value="1"/>
</dbReference>
<dbReference type="InterPro" id="IPR001368">
    <property type="entry name" value="TNFR/NGFR_Cys_rich_reg"/>
</dbReference>
<dbReference type="PROSITE" id="PS00652">
    <property type="entry name" value="TNFR_NGFR_1"/>
    <property type="match status" value="1"/>
</dbReference>
<feature type="region of interest" description="Disordered" evidence="2">
    <location>
        <begin position="579"/>
        <end position="599"/>
    </location>
</feature>
<feature type="repeat" description="TNFR-Cys" evidence="1">
    <location>
        <begin position="96"/>
        <end position="138"/>
    </location>
</feature>
<feature type="compositionally biased region" description="Low complexity" evidence="2">
    <location>
        <begin position="414"/>
        <end position="433"/>
    </location>
</feature>
<feature type="region of interest" description="Disordered" evidence="2">
    <location>
        <begin position="325"/>
        <end position="350"/>
    </location>
</feature>
<feature type="compositionally biased region" description="Low complexity" evidence="2">
    <location>
        <begin position="226"/>
        <end position="239"/>
    </location>
</feature>
<evidence type="ECO:0000313" key="6">
    <source>
        <dbReference type="Proteomes" id="UP001159405"/>
    </source>
</evidence>
<keyword evidence="3" id="KW-1133">Transmembrane helix</keyword>
<feature type="region of interest" description="Disordered" evidence="2">
    <location>
        <begin position="454"/>
        <end position="486"/>
    </location>
</feature>
<feature type="compositionally biased region" description="Basic and acidic residues" evidence="2">
    <location>
        <begin position="8"/>
        <end position="23"/>
    </location>
</feature>
<evidence type="ECO:0000256" key="3">
    <source>
        <dbReference type="SAM" id="Phobius"/>
    </source>
</evidence>
<evidence type="ECO:0000256" key="1">
    <source>
        <dbReference type="PROSITE-ProRule" id="PRU00206"/>
    </source>
</evidence>
<sequence>MLYTKGTRKFDSHKSHLPSHESERRTSCEKTFLHDHPETMKEISICTVFLVLFVCVDAQHHDCNYDEFYNSTIERCVKCPACPAGKGIAKNCRCESCISGLTYNDGKEGRGNCETCQSCEAKNKIEDKPCTVKSNAVCKCPKGKYETSDGDCEECSYCCEENWEQSSKVESACKEQGLGRCICKPFFYCPKKKCPNPTRPIVTTGIPITPTKKKLMTSPQNEQKTRTNSTSTVRNSSKTPESHNSNAYDSKAEHSQKEKIVYRYLKPGWIVLICLGSVVVLGAAAFLSCRKQTRKRIHRFCCPNYAVLSPDFETTSALVVESHYAESAPNDPEDGATPIPPGEEPVPRWYPSPTAEYVYRNCGTREKEDLQIECECTMDKSETSSEKLVPISSSTETISDEPFHYSKEPDQERQISAGRISPSSSTSSRSSCPQSSHFYCGTCSSSSNCVTPSQLSGSSTDRMSSFSNSATLPPSRERSPDPGLSCMSATSLQGRSPTHRCVAPSTCLSPASFRERTPTPPSLPTLLSHSSFPEEQEICNQSSEYAQSQEPLTPVSVEVYDKEVNGNSNKAERENVLPTAGKGKEGRPVVTKNSSSPKKGLACARNREYRSTKHSGCAEEDVTLIHARDGGLGYYTTATDVNDKEKRTFKEEENDCIYRPIQRGSEDAQHRCSECCPQPDYSFFKLIERERTCLKDYICKELNKGSDYKEAARYFRVDHKMKDYDASSNPSERVLDNIKASHPDLELKEFEKMLREKPNKRLDIIDIIQNHHISCTLCQRNRFDAKA</sequence>
<dbReference type="InterPro" id="IPR052302">
    <property type="entry name" value="Neurotrophin_rcpt-DD"/>
</dbReference>
<feature type="transmembrane region" description="Helical" evidence="3">
    <location>
        <begin position="269"/>
        <end position="289"/>
    </location>
</feature>
<dbReference type="PANTHER" id="PTHR46605:SF2">
    <property type="entry name" value="TNFR-CYS DOMAIN-CONTAINING PROTEIN"/>
    <property type="match status" value="1"/>
</dbReference>
<feature type="region of interest" description="Disordered" evidence="2">
    <location>
        <begin position="205"/>
        <end position="251"/>
    </location>
</feature>
<dbReference type="Gene3D" id="2.10.50.10">
    <property type="entry name" value="Tumor Necrosis Factor Receptor, subunit A, domain 2"/>
    <property type="match status" value="1"/>
</dbReference>
<feature type="compositionally biased region" description="Pro residues" evidence="2">
    <location>
        <begin position="338"/>
        <end position="350"/>
    </location>
</feature>
<evidence type="ECO:0000259" key="4">
    <source>
        <dbReference type="PROSITE" id="PS50050"/>
    </source>
</evidence>
<dbReference type="CDD" id="cd00185">
    <property type="entry name" value="TNFRSF"/>
    <property type="match status" value="1"/>
</dbReference>
<evidence type="ECO:0000313" key="5">
    <source>
        <dbReference type="EMBL" id="CAH3115427.1"/>
    </source>
</evidence>
<reference evidence="5 6" key="1">
    <citation type="submission" date="2022-05" db="EMBL/GenBank/DDBJ databases">
        <authorList>
            <consortium name="Genoscope - CEA"/>
            <person name="William W."/>
        </authorList>
    </citation>
    <scope>NUCLEOTIDE SEQUENCE [LARGE SCALE GENOMIC DNA]</scope>
</reference>
<feature type="region of interest" description="Disordered" evidence="2">
    <location>
        <begin position="385"/>
        <end position="433"/>
    </location>
</feature>
<dbReference type="EMBL" id="CALNXK010000028">
    <property type="protein sequence ID" value="CAH3115427.1"/>
    <property type="molecule type" value="Genomic_DNA"/>
</dbReference>